<name>A0A8T0G1T7_ARGBR</name>
<dbReference type="InterPro" id="IPR038840">
    <property type="entry name" value="RWDD3"/>
</dbReference>
<evidence type="ECO:0000256" key="3">
    <source>
        <dbReference type="ARBA" id="ARBA00015444"/>
    </source>
</evidence>
<dbReference type="EMBL" id="JABXBU010000002">
    <property type="protein sequence ID" value="KAF8795173.1"/>
    <property type="molecule type" value="Genomic_DNA"/>
</dbReference>
<comment type="caution">
    <text evidence="7">The sequence shown here is derived from an EMBL/GenBank/DDBJ whole genome shotgun (WGS) entry which is preliminary data.</text>
</comment>
<comment type="subcellular location">
    <subcellularLocation>
        <location evidence="2">Cytoplasm</location>
    </subcellularLocation>
    <subcellularLocation>
        <location evidence="1">Nucleus</location>
    </subcellularLocation>
</comment>
<dbReference type="GO" id="GO:1902073">
    <property type="term" value="P:positive regulation of hypoxia-inducible factor-1alpha signaling pathway"/>
    <property type="evidence" value="ECO:0007669"/>
    <property type="project" value="InterPro"/>
</dbReference>
<dbReference type="GO" id="GO:0005737">
    <property type="term" value="C:cytoplasm"/>
    <property type="evidence" value="ECO:0007669"/>
    <property type="project" value="UniProtKB-SubCell"/>
</dbReference>
<evidence type="ECO:0000313" key="8">
    <source>
        <dbReference type="Proteomes" id="UP000807504"/>
    </source>
</evidence>
<dbReference type="InterPro" id="IPR016135">
    <property type="entry name" value="UBQ-conjugating_enzyme/RWD"/>
</dbReference>
<dbReference type="AlphaFoldDB" id="A0A8T0G1T7"/>
<dbReference type="GO" id="GO:0005634">
    <property type="term" value="C:nucleus"/>
    <property type="evidence" value="ECO:0007669"/>
    <property type="project" value="UniProtKB-SubCell"/>
</dbReference>
<proteinExistence type="predicted"/>
<dbReference type="PROSITE" id="PS50908">
    <property type="entry name" value="RWD"/>
    <property type="match status" value="1"/>
</dbReference>
<evidence type="ECO:0000259" key="6">
    <source>
        <dbReference type="PROSITE" id="PS50908"/>
    </source>
</evidence>
<keyword evidence="8" id="KW-1185">Reference proteome</keyword>
<evidence type="ECO:0000256" key="1">
    <source>
        <dbReference type="ARBA" id="ARBA00004123"/>
    </source>
</evidence>
<reference evidence="7" key="1">
    <citation type="journal article" date="2020" name="bioRxiv">
        <title>Chromosome-level reference genome of the European wasp spider Argiope bruennichi: a resource for studies on range expansion and evolutionary adaptation.</title>
        <authorList>
            <person name="Sheffer M.M."/>
            <person name="Hoppe A."/>
            <person name="Krehenwinkel H."/>
            <person name="Uhl G."/>
            <person name="Kuss A.W."/>
            <person name="Jensen L."/>
            <person name="Jensen C."/>
            <person name="Gillespie R.G."/>
            <person name="Hoff K.J."/>
            <person name="Prost S."/>
        </authorList>
    </citation>
    <scope>NUCLEOTIDE SEQUENCE</scope>
</reference>
<dbReference type="CDD" id="cd24164">
    <property type="entry name" value="RWDD3_C"/>
    <property type="match status" value="1"/>
</dbReference>
<evidence type="ECO:0000256" key="2">
    <source>
        <dbReference type="ARBA" id="ARBA00004496"/>
    </source>
</evidence>
<evidence type="ECO:0000256" key="4">
    <source>
        <dbReference type="ARBA" id="ARBA00022490"/>
    </source>
</evidence>
<protein>
    <recommendedName>
        <fullName evidence="3">RWD domain-containing protein 3</fullName>
    </recommendedName>
</protein>
<dbReference type="GO" id="GO:0033235">
    <property type="term" value="P:positive regulation of protein sumoylation"/>
    <property type="evidence" value="ECO:0007669"/>
    <property type="project" value="InterPro"/>
</dbReference>
<evidence type="ECO:0000256" key="5">
    <source>
        <dbReference type="ARBA" id="ARBA00023242"/>
    </source>
</evidence>
<reference evidence="7" key="2">
    <citation type="submission" date="2020-06" db="EMBL/GenBank/DDBJ databases">
        <authorList>
            <person name="Sheffer M."/>
        </authorList>
    </citation>
    <scope>NUCLEOTIDE SEQUENCE</scope>
</reference>
<feature type="domain" description="RWD" evidence="6">
    <location>
        <begin position="7"/>
        <end position="103"/>
    </location>
</feature>
<dbReference type="Proteomes" id="UP000807504">
    <property type="component" value="Unassembled WGS sequence"/>
</dbReference>
<dbReference type="Pfam" id="PF05773">
    <property type="entry name" value="RWD"/>
    <property type="match status" value="1"/>
</dbReference>
<keyword evidence="5" id="KW-0539">Nucleus</keyword>
<keyword evidence="4" id="KW-0963">Cytoplasm</keyword>
<organism evidence="7 8">
    <name type="scientific">Argiope bruennichi</name>
    <name type="common">Wasp spider</name>
    <name type="synonym">Aranea bruennichi</name>
    <dbReference type="NCBI Taxonomy" id="94029"/>
    <lineage>
        <taxon>Eukaryota</taxon>
        <taxon>Metazoa</taxon>
        <taxon>Ecdysozoa</taxon>
        <taxon>Arthropoda</taxon>
        <taxon>Chelicerata</taxon>
        <taxon>Arachnida</taxon>
        <taxon>Araneae</taxon>
        <taxon>Araneomorphae</taxon>
        <taxon>Entelegynae</taxon>
        <taxon>Araneoidea</taxon>
        <taxon>Araneidae</taxon>
        <taxon>Argiope</taxon>
    </lineage>
</organism>
<dbReference type="SUPFAM" id="SSF54495">
    <property type="entry name" value="UBC-like"/>
    <property type="match status" value="1"/>
</dbReference>
<dbReference type="SMART" id="SM00591">
    <property type="entry name" value="RWD"/>
    <property type="match status" value="1"/>
</dbReference>
<dbReference type="Gene3D" id="3.10.110.10">
    <property type="entry name" value="Ubiquitin Conjugating Enzyme"/>
    <property type="match status" value="1"/>
</dbReference>
<dbReference type="InterPro" id="IPR006575">
    <property type="entry name" value="RWD_dom"/>
</dbReference>
<gene>
    <name evidence="7" type="ORF">HNY73_003052</name>
</gene>
<dbReference type="PANTHER" id="PTHR15628:SF1">
    <property type="entry name" value="RWD DOMAIN-CONTAINING PROTEIN 3"/>
    <property type="match status" value="1"/>
</dbReference>
<evidence type="ECO:0000313" key="7">
    <source>
        <dbReference type="EMBL" id="KAF8795173.1"/>
    </source>
</evidence>
<accession>A0A8T0G1T7</accession>
<sequence length="300" mass="34541">MEVSFLDELECLKASYDAREFTHFISSQCHILKFNLPEDICLTFEIPEQYPQVIPQISLASTKLLKAERISIEKEIRDHAEELIGSPMIMDLVIKFREIFEKHFIKYELSQDKALECEDDYTAVILIDHIRQRNRYLKALRTWASELNIVGILIFCQKWIFLIIQGSKKNVKDYIIHHRTTCIDVDSSGKPCKEKMSKILFEGDSPKSFSSFLVEELSTLKNLEEYLKFKNLESIYQELDSGLTAIETKLGWTVIGKLNSNVKNTMLATSSLHARNVGVKELWELDVLGITGPSLMKAQV</sequence>
<dbReference type="PANTHER" id="PTHR15628">
    <property type="entry name" value="RWD DOMAIN-CONTAINING PROTEIN 3"/>
    <property type="match status" value="1"/>
</dbReference>